<dbReference type="OrthoDB" id="9775794at2"/>
<dbReference type="InterPro" id="IPR029045">
    <property type="entry name" value="ClpP/crotonase-like_dom_sf"/>
</dbReference>
<dbReference type="InterPro" id="IPR051683">
    <property type="entry name" value="Enoyl-CoA_Hydratase/Isomerase"/>
</dbReference>
<evidence type="ECO:0000313" key="4">
    <source>
        <dbReference type="Proteomes" id="UP000284531"/>
    </source>
</evidence>
<dbReference type="GO" id="GO:0003824">
    <property type="term" value="F:catalytic activity"/>
    <property type="evidence" value="ECO:0007669"/>
    <property type="project" value="UniProtKB-ARBA"/>
</dbReference>
<dbReference type="Proteomes" id="UP000284531">
    <property type="component" value="Unassembled WGS sequence"/>
</dbReference>
<evidence type="ECO:0000256" key="1">
    <source>
        <dbReference type="ARBA" id="ARBA00005254"/>
    </source>
</evidence>
<evidence type="ECO:0000313" key="3">
    <source>
        <dbReference type="EMBL" id="RKD98459.1"/>
    </source>
</evidence>
<dbReference type="EMBL" id="RAPQ01000011">
    <property type="protein sequence ID" value="RKD98459.1"/>
    <property type="molecule type" value="Genomic_DNA"/>
</dbReference>
<dbReference type="InterPro" id="IPR014748">
    <property type="entry name" value="Enoyl-CoA_hydra_C"/>
</dbReference>
<accession>A0A419WSI7</accession>
<comment type="similarity">
    <text evidence="1">Belongs to the enoyl-CoA hydratase/isomerase family.</text>
</comment>
<dbReference type="Gene3D" id="3.90.226.10">
    <property type="entry name" value="2-enoyl-CoA Hydratase, Chain A, domain 1"/>
    <property type="match status" value="1"/>
</dbReference>
<gene>
    <name evidence="3" type="ORF">BXY64_3318</name>
</gene>
<feature type="compositionally biased region" description="Basic and acidic residues" evidence="2">
    <location>
        <begin position="263"/>
        <end position="274"/>
    </location>
</feature>
<keyword evidence="4" id="KW-1185">Reference proteome</keyword>
<dbReference type="SUPFAM" id="SSF52096">
    <property type="entry name" value="ClpP/crotonase"/>
    <property type="match status" value="1"/>
</dbReference>
<dbReference type="InterPro" id="IPR001753">
    <property type="entry name" value="Enoyl-CoA_hydra/iso"/>
</dbReference>
<dbReference type="AlphaFoldDB" id="A0A419WSI7"/>
<dbReference type="PANTHER" id="PTHR42964:SF1">
    <property type="entry name" value="POLYKETIDE BIOSYNTHESIS ENOYL-COA HYDRATASE PKSH-RELATED"/>
    <property type="match status" value="1"/>
</dbReference>
<comment type="caution">
    <text evidence="3">The sequence shown here is derived from an EMBL/GenBank/DDBJ whole genome shotgun (WGS) entry which is preliminary data.</text>
</comment>
<organism evidence="3 4">
    <name type="scientific">Marinifilum flexuosum</name>
    <dbReference type="NCBI Taxonomy" id="1117708"/>
    <lineage>
        <taxon>Bacteria</taxon>
        <taxon>Pseudomonadati</taxon>
        <taxon>Bacteroidota</taxon>
        <taxon>Bacteroidia</taxon>
        <taxon>Marinilabiliales</taxon>
        <taxon>Marinifilaceae</taxon>
    </lineage>
</organism>
<dbReference type="PANTHER" id="PTHR42964">
    <property type="entry name" value="ENOYL-COA HYDRATASE"/>
    <property type="match status" value="1"/>
</dbReference>
<reference evidence="3 4" key="1">
    <citation type="submission" date="2018-09" db="EMBL/GenBank/DDBJ databases">
        <title>Genomic Encyclopedia of Archaeal and Bacterial Type Strains, Phase II (KMG-II): from individual species to whole genera.</title>
        <authorList>
            <person name="Goeker M."/>
        </authorList>
    </citation>
    <scope>NUCLEOTIDE SEQUENCE [LARGE SCALE GENOMIC DNA]</scope>
    <source>
        <strain evidence="3 4">DSM 21950</strain>
    </source>
</reference>
<name>A0A419WSI7_9BACT</name>
<dbReference type="Pfam" id="PF00378">
    <property type="entry name" value="ECH_1"/>
    <property type="match status" value="1"/>
</dbReference>
<proteinExistence type="inferred from homology"/>
<dbReference type="CDD" id="cd06558">
    <property type="entry name" value="crotonase-like"/>
    <property type="match status" value="1"/>
</dbReference>
<evidence type="ECO:0000256" key="2">
    <source>
        <dbReference type="SAM" id="MobiDB-lite"/>
    </source>
</evidence>
<protein>
    <submittedName>
        <fullName evidence="3">Methylglutaconyl-CoA hydratase</fullName>
    </submittedName>
</protein>
<feature type="region of interest" description="Disordered" evidence="2">
    <location>
        <begin position="251"/>
        <end position="274"/>
    </location>
</feature>
<dbReference type="Gene3D" id="1.10.12.10">
    <property type="entry name" value="Lyase 2-enoyl-coa Hydratase, Chain A, domain 2"/>
    <property type="match status" value="1"/>
</dbReference>
<sequence>MSGVKMNQMKQYQTIEFSIDNKIGTITLNRPDIHNAFNEAMIAEIIECFQEIEKLDYKTIRVVILQGKGKSFCAGADLNWMKGVANYSYEENYLESYKLSMCFNAVYSCKFPTIAMVHGAAIGGANGLLAACDFVLAHRDTVFSLSEVKIGIVPACISPYVIKRVGEYKSKELMLTGMRFNGKEAQQAGLANWSHAEKKLKSKLSDLISKLKTSGPVAVSTCKQLIYDVENQWTHEEAMQNTAKMIADLRQSEEGQEGMSSFLEKRKPNWTEDN</sequence>